<dbReference type="EMBL" id="VTEG01000032">
    <property type="protein sequence ID" value="TYR95176.1"/>
    <property type="molecule type" value="Genomic_DNA"/>
</dbReference>
<dbReference type="Proteomes" id="UP000325182">
    <property type="component" value="Unassembled WGS sequence"/>
</dbReference>
<dbReference type="Pfam" id="PF00462">
    <property type="entry name" value="Glutaredoxin"/>
    <property type="match status" value="1"/>
</dbReference>
<reference evidence="2 3" key="1">
    <citation type="submission" date="2019-08" db="EMBL/GenBank/DDBJ databases">
        <title>Bacillus genomes from the desert of Cuatro Cienegas, Coahuila.</title>
        <authorList>
            <person name="Olmedo-Alvarez G."/>
        </authorList>
    </citation>
    <scope>NUCLEOTIDE SEQUENCE [LARGE SCALE GENOMIC DNA]</scope>
    <source>
        <strain evidence="2 3">CH128b_4D</strain>
    </source>
</reference>
<dbReference type="RefSeq" id="WP_148955282.1">
    <property type="nucleotide sequence ID" value="NZ_VTEG01000032.1"/>
</dbReference>
<evidence type="ECO:0000313" key="2">
    <source>
        <dbReference type="EMBL" id="TYR95176.1"/>
    </source>
</evidence>
<dbReference type="CDD" id="cd02976">
    <property type="entry name" value="NrdH"/>
    <property type="match status" value="1"/>
</dbReference>
<dbReference type="InterPro" id="IPR002109">
    <property type="entry name" value="Glutaredoxin"/>
</dbReference>
<dbReference type="Gene3D" id="3.40.30.10">
    <property type="entry name" value="Glutaredoxin"/>
    <property type="match status" value="1"/>
</dbReference>
<name>A0A5D4M077_9BACI</name>
<dbReference type="InterPro" id="IPR036249">
    <property type="entry name" value="Thioredoxin-like_sf"/>
</dbReference>
<evidence type="ECO:0000313" key="3">
    <source>
        <dbReference type="Proteomes" id="UP000325182"/>
    </source>
</evidence>
<organism evidence="2 3">
    <name type="scientific">Rossellomorea vietnamensis</name>
    <dbReference type="NCBI Taxonomy" id="218284"/>
    <lineage>
        <taxon>Bacteria</taxon>
        <taxon>Bacillati</taxon>
        <taxon>Bacillota</taxon>
        <taxon>Bacilli</taxon>
        <taxon>Bacillales</taxon>
        <taxon>Bacillaceae</taxon>
        <taxon>Rossellomorea</taxon>
    </lineage>
</organism>
<proteinExistence type="predicted"/>
<dbReference type="PANTHER" id="PTHR34386">
    <property type="entry name" value="GLUTAREDOXIN"/>
    <property type="match status" value="1"/>
</dbReference>
<dbReference type="AlphaFoldDB" id="A0A5D4M077"/>
<dbReference type="GO" id="GO:0009055">
    <property type="term" value="F:electron transfer activity"/>
    <property type="evidence" value="ECO:0007669"/>
    <property type="project" value="TreeGrafter"/>
</dbReference>
<comment type="caution">
    <text evidence="2">The sequence shown here is derived from an EMBL/GenBank/DDBJ whole genome shotgun (WGS) entry which is preliminary data.</text>
</comment>
<dbReference type="SUPFAM" id="SSF52833">
    <property type="entry name" value="Thioredoxin-like"/>
    <property type="match status" value="1"/>
</dbReference>
<feature type="domain" description="Glutaredoxin" evidence="1">
    <location>
        <begin position="6"/>
        <end position="64"/>
    </location>
</feature>
<dbReference type="PANTHER" id="PTHR34386:SF1">
    <property type="entry name" value="GLUTAREDOXIN-LIKE PROTEIN NRDH"/>
    <property type="match status" value="1"/>
</dbReference>
<evidence type="ECO:0000259" key="1">
    <source>
        <dbReference type="Pfam" id="PF00462"/>
    </source>
</evidence>
<accession>A0A5D4M077</accession>
<dbReference type="InterPro" id="IPR051548">
    <property type="entry name" value="Grx-like_ET"/>
</dbReference>
<sequence length="81" mass="9435">MNPTNITVYTQPDCPPCSFVKEFLTNQEIPFIEKDIRKDPASRKELIEKYKAMSTPLIVMNHEVFYSSDISKLVEILNKKK</sequence>
<dbReference type="GO" id="GO:0045454">
    <property type="term" value="P:cell redox homeostasis"/>
    <property type="evidence" value="ECO:0007669"/>
    <property type="project" value="TreeGrafter"/>
</dbReference>
<gene>
    <name evidence="2" type="ORF">FZC84_21895</name>
</gene>
<dbReference type="PROSITE" id="PS51354">
    <property type="entry name" value="GLUTAREDOXIN_2"/>
    <property type="match status" value="1"/>
</dbReference>
<protein>
    <submittedName>
        <fullName evidence="2">NrdH-redoxin</fullName>
    </submittedName>
</protein>